<feature type="coiled-coil region" evidence="1">
    <location>
        <begin position="91"/>
        <end position="125"/>
    </location>
</feature>
<name>A0A4Y8L2L2_9BACT</name>
<evidence type="ECO:0000313" key="2">
    <source>
        <dbReference type="EMBL" id="TFD96384.1"/>
    </source>
</evidence>
<dbReference type="Proteomes" id="UP000297861">
    <property type="component" value="Unassembled WGS sequence"/>
</dbReference>
<keyword evidence="1" id="KW-0175">Coiled coil</keyword>
<accession>A0A4Y8L2L2</accession>
<dbReference type="AlphaFoldDB" id="A0A4Y8L2L2"/>
<dbReference type="SUPFAM" id="SSF47413">
    <property type="entry name" value="lambda repressor-like DNA-binding domains"/>
    <property type="match status" value="1"/>
</dbReference>
<gene>
    <name evidence="2" type="ORF">E2605_09440</name>
</gene>
<dbReference type="EMBL" id="SOML01000005">
    <property type="protein sequence ID" value="TFD96384.1"/>
    <property type="molecule type" value="Genomic_DNA"/>
</dbReference>
<comment type="caution">
    <text evidence="2">The sequence shown here is derived from an EMBL/GenBank/DDBJ whole genome shotgun (WGS) entry which is preliminary data.</text>
</comment>
<reference evidence="2 3" key="1">
    <citation type="submission" date="2019-03" db="EMBL/GenBank/DDBJ databases">
        <title>San Antonio Military Medical Center submission to MRSN (WRAIR), pending publication.</title>
        <authorList>
            <person name="Blyth D.M."/>
            <person name="Mccarthy S.L."/>
            <person name="Schall S.E."/>
            <person name="Stam J.A."/>
            <person name="Ong A.C."/>
            <person name="Mcgann P.T."/>
        </authorList>
    </citation>
    <scope>NUCLEOTIDE SEQUENCE [LARGE SCALE GENOMIC DNA]</scope>
    <source>
        <strain evidence="2 3">MRSN571793</strain>
    </source>
</reference>
<dbReference type="OrthoDB" id="3831186at2"/>
<dbReference type="CDD" id="cd00093">
    <property type="entry name" value="HTH_XRE"/>
    <property type="match status" value="1"/>
</dbReference>
<evidence type="ECO:0000256" key="1">
    <source>
        <dbReference type="SAM" id="Coils"/>
    </source>
</evidence>
<sequence length="131" mass="15431">MSVKERLKQTLELHNIRQSDFCRRLKVSSGYISAMRDGISFEKLSLIAKYFPEIDLRSLLTGKIEPASQTVYQKSWRRVYLYESALDLEELHDNQIKNKALQNEIESLKQTIQKQEKTITRLKNKKKKAKD</sequence>
<organism evidence="2 3">
    <name type="scientific">Dysgonomonas capnocytophagoides</name>
    <dbReference type="NCBI Taxonomy" id="45254"/>
    <lineage>
        <taxon>Bacteria</taxon>
        <taxon>Pseudomonadati</taxon>
        <taxon>Bacteroidota</taxon>
        <taxon>Bacteroidia</taxon>
        <taxon>Bacteroidales</taxon>
        <taxon>Dysgonomonadaceae</taxon>
        <taxon>Dysgonomonas</taxon>
    </lineage>
</organism>
<keyword evidence="3" id="KW-1185">Reference proteome</keyword>
<evidence type="ECO:0000313" key="3">
    <source>
        <dbReference type="Proteomes" id="UP000297861"/>
    </source>
</evidence>
<proteinExistence type="predicted"/>
<dbReference type="InterPro" id="IPR001387">
    <property type="entry name" value="Cro/C1-type_HTH"/>
</dbReference>
<dbReference type="GO" id="GO:0003677">
    <property type="term" value="F:DNA binding"/>
    <property type="evidence" value="ECO:0007669"/>
    <property type="project" value="InterPro"/>
</dbReference>
<dbReference type="InterPro" id="IPR010982">
    <property type="entry name" value="Lambda_DNA-bd_dom_sf"/>
</dbReference>
<protein>
    <submittedName>
        <fullName evidence="2">XRE family transcriptional regulator</fullName>
    </submittedName>
</protein>
<dbReference type="Gene3D" id="1.10.260.40">
    <property type="entry name" value="lambda repressor-like DNA-binding domains"/>
    <property type="match status" value="1"/>
</dbReference>
<dbReference type="RefSeq" id="WP_134436256.1">
    <property type="nucleotide sequence ID" value="NZ_SOML01000005.1"/>
</dbReference>